<dbReference type="PANTHER" id="PTHR11364:SF27">
    <property type="entry name" value="SULFURTRANSFERASE"/>
    <property type="match status" value="1"/>
</dbReference>
<comment type="caution">
    <text evidence="4">The sequence shown here is derived from an EMBL/GenBank/DDBJ whole genome shotgun (WGS) entry which is preliminary data.</text>
</comment>
<dbReference type="InterPro" id="IPR036873">
    <property type="entry name" value="Rhodanese-like_dom_sf"/>
</dbReference>
<evidence type="ECO:0000256" key="1">
    <source>
        <dbReference type="ARBA" id="ARBA00022679"/>
    </source>
</evidence>
<dbReference type="InterPro" id="IPR001763">
    <property type="entry name" value="Rhodanese-like_dom"/>
</dbReference>
<keyword evidence="5" id="KW-1185">Reference proteome</keyword>
<dbReference type="RefSeq" id="WP_143949234.1">
    <property type="nucleotide sequence ID" value="NZ_BAABMB010000001.1"/>
</dbReference>
<keyword evidence="1 4" id="KW-0808">Transferase</keyword>
<dbReference type="InterPro" id="IPR045078">
    <property type="entry name" value="TST/MPST-like"/>
</dbReference>
<gene>
    <name evidence="4" type="ORF">FOZ76_15860</name>
</gene>
<dbReference type="Proteomes" id="UP000318405">
    <property type="component" value="Unassembled WGS sequence"/>
</dbReference>
<reference evidence="4 5" key="1">
    <citation type="submission" date="2019-07" db="EMBL/GenBank/DDBJ databases">
        <title>Qingshengfaniella alkalisoli gen. nov., sp. nov., isolated from saline soil.</title>
        <authorList>
            <person name="Xu L."/>
            <person name="Huang X.-X."/>
            <person name="Sun J.-Q."/>
        </authorList>
    </citation>
    <scope>NUCLEOTIDE SEQUENCE [LARGE SCALE GENOMIC DNA]</scope>
    <source>
        <strain evidence="4 5">DSM 27279</strain>
    </source>
</reference>
<organism evidence="4 5">
    <name type="scientific">Verticiella sediminum</name>
    <dbReference type="NCBI Taxonomy" id="1247510"/>
    <lineage>
        <taxon>Bacteria</taxon>
        <taxon>Pseudomonadati</taxon>
        <taxon>Pseudomonadota</taxon>
        <taxon>Betaproteobacteria</taxon>
        <taxon>Burkholderiales</taxon>
        <taxon>Alcaligenaceae</taxon>
        <taxon>Verticiella</taxon>
    </lineage>
</organism>
<protein>
    <submittedName>
        <fullName evidence="4">Sulfurtransferase</fullName>
    </submittedName>
</protein>
<dbReference type="SUPFAM" id="SSF52821">
    <property type="entry name" value="Rhodanese/Cell cycle control phosphatase"/>
    <property type="match status" value="2"/>
</dbReference>
<dbReference type="EMBL" id="VLTJ01000029">
    <property type="protein sequence ID" value="TSH92868.1"/>
    <property type="molecule type" value="Genomic_DNA"/>
</dbReference>
<dbReference type="CDD" id="cd01448">
    <property type="entry name" value="TST_Repeat_1"/>
    <property type="match status" value="1"/>
</dbReference>
<dbReference type="GO" id="GO:0004792">
    <property type="term" value="F:thiosulfate-cyanide sulfurtransferase activity"/>
    <property type="evidence" value="ECO:0007669"/>
    <property type="project" value="TreeGrafter"/>
</dbReference>
<dbReference type="CDD" id="cd01449">
    <property type="entry name" value="TST_Repeat_2"/>
    <property type="match status" value="1"/>
</dbReference>
<dbReference type="SMART" id="SM00450">
    <property type="entry name" value="RHOD"/>
    <property type="match status" value="2"/>
</dbReference>
<feature type="domain" description="Rhodanese" evidence="3">
    <location>
        <begin position="172"/>
        <end position="285"/>
    </location>
</feature>
<evidence type="ECO:0000256" key="2">
    <source>
        <dbReference type="ARBA" id="ARBA00022737"/>
    </source>
</evidence>
<dbReference type="Gene3D" id="3.40.250.10">
    <property type="entry name" value="Rhodanese-like domain"/>
    <property type="match status" value="2"/>
</dbReference>
<dbReference type="OrthoDB" id="9781034at2"/>
<evidence type="ECO:0000259" key="3">
    <source>
        <dbReference type="PROSITE" id="PS50206"/>
    </source>
</evidence>
<dbReference type="Pfam" id="PF00581">
    <property type="entry name" value="Rhodanese"/>
    <property type="match status" value="2"/>
</dbReference>
<dbReference type="AlphaFoldDB" id="A0A556AIY9"/>
<name>A0A556AIY9_9BURK</name>
<evidence type="ECO:0000313" key="5">
    <source>
        <dbReference type="Proteomes" id="UP000318405"/>
    </source>
</evidence>
<sequence length="285" mass="30629">MSSPLIDCSTLAARLGRDNVRVFDVRHDLARPGAGFQAYREARIPGAIFLDVETDLSGARTSTNGRHPLPARAAFRQRMVEAGVGEDDLVVAYDAQGGAMAARLWWMMRWIGHAQAAVLDGGWPAWLAQGLPVDDAPLDEQRASSGAAASPLHLNEPLVGSVSADEVAANLERPEFLVLDARAHARYLGEVEPLDPVAGHIPGALNRPHTENLAQDGRFKPAQALREEFAALLGERAPHQVVHQCGSGITACHNLLAMEHAGLTGSRLYPGSWSEWCADPLRPVA</sequence>
<proteinExistence type="predicted"/>
<feature type="domain" description="Rhodanese" evidence="3">
    <location>
        <begin position="16"/>
        <end position="135"/>
    </location>
</feature>
<dbReference type="PANTHER" id="PTHR11364">
    <property type="entry name" value="THIOSULFATE SULFERTANSFERASE"/>
    <property type="match status" value="1"/>
</dbReference>
<dbReference type="PROSITE" id="PS50206">
    <property type="entry name" value="RHODANESE_3"/>
    <property type="match status" value="2"/>
</dbReference>
<keyword evidence="2" id="KW-0677">Repeat</keyword>
<accession>A0A556AIY9</accession>
<evidence type="ECO:0000313" key="4">
    <source>
        <dbReference type="EMBL" id="TSH92868.1"/>
    </source>
</evidence>